<name>A0A1J1HWG1_9DIPT</name>
<reference evidence="1 2" key="1">
    <citation type="submission" date="2015-04" db="EMBL/GenBank/DDBJ databases">
        <authorList>
            <person name="Syromyatnikov M.Y."/>
            <person name="Popov V.N."/>
        </authorList>
    </citation>
    <scope>NUCLEOTIDE SEQUENCE [LARGE SCALE GENOMIC DNA]</scope>
</reference>
<dbReference type="EMBL" id="CVRI01000028">
    <property type="protein sequence ID" value="CRK92439.1"/>
    <property type="molecule type" value="Genomic_DNA"/>
</dbReference>
<gene>
    <name evidence="1" type="ORF">CLUMA_CG006006</name>
</gene>
<evidence type="ECO:0000313" key="1">
    <source>
        <dbReference type="EMBL" id="CRK92439.1"/>
    </source>
</evidence>
<accession>A0A1J1HWG1</accession>
<proteinExistence type="predicted"/>
<evidence type="ECO:0000313" key="2">
    <source>
        <dbReference type="Proteomes" id="UP000183832"/>
    </source>
</evidence>
<sequence length="92" mass="10961">MELEEMILIQGMNQLLKRFSLIHTYTTKWFSSLEEVSKEYCRINSLKEFNCMNTEKKFLHCQMQFLLIEGINHLCFTFLTKSCNLDSLILTI</sequence>
<organism evidence="1 2">
    <name type="scientific">Clunio marinus</name>
    <dbReference type="NCBI Taxonomy" id="568069"/>
    <lineage>
        <taxon>Eukaryota</taxon>
        <taxon>Metazoa</taxon>
        <taxon>Ecdysozoa</taxon>
        <taxon>Arthropoda</taxon>
        <taxon>Hexapoda</taxon>
        <taxon>Insecta</taxon>
        <taxon>Pterygota</taxon>
        <taxon>Neoptera</taxon>
        <taxon>Endopterygota</taxon>
        <taxon>Diptera</taxon>
        <taxon>Nematocera</taxon>
        <taxon>Chironomoidea</taxon>
        <taxon>Chironomidae</taxon>
        <taxon>Clunio</taxon>
    </lineage>
</organism>
<dbReference type="Proteomes" id="UP000183832">
    <property type="component" value="Unassembled WGS sequence"/>
</dbReference>
<dbReference type="AlphaFoldDB" id="A0A1J1HWG1"/>
<protein>
    <submittedName>
        <fullName evidence="1">CLUMA_CG006006, isoform A</fullName>
    </submittedName>
</protein>
<keyword evidence="2" id="KW-1185">Reference proteome</keyword>